<organism evidence="1">
    <name type="scientific">uncultured Caudovirales phage</name>
    <dbReference type="NCBI Taxonomy" id="2100421"/>
    <lineage>
        <taxon>Viruses</taxon>
        <taxon>Duplodnaviria</taxon>
        <taxon>Heunggongvirae</taxon>
        <taxon>Uroviricota</taxon>
        <taxon>Caudoviricetes</taxon>
        <taxon>Peduoviridae</taxon>
        <taxon>Maltschvirus</taxon>
        <taxon>Maltschvirus maltsch</taxon>
    </lineage>
</organism>
<evidence type="ECO:0000313" key="2">
    <source>
        <dbReference type="EMBL" id="CAB5219106.1"/>
    </source>
</evidence>
<evidence type="ECO:0000313" key="1">
    <source>
        <dbReference type="EMBL" id="CAB4241132.1"/>
    </source>
</evidence>
<name>A0A6J5T8W9_9CAUD</name>
<dbReference type="EMBL" id="LR798273">
    <property type="protein sequence ID" value="CAB5219106.1"/>
    <property type="molecule type" value="Genomic_DNA"/>
</dbReference>
<proteinExistence type="predicted"/>
<sequence>MSERFIGPYDVGVHLLDVADALVSPLRANVSLLVNSRGASNPARLMLISDGASATVAEGRVPFDMDKETQAKAAQWLLDLCCTRYGIEGVEFKHSDFKLTFKSR</sequence>
<dbReference type="EMBL" id="LR797820">
    <property type="protein sequence ID" value="CAB4241132.1"/>
    <property type="molecule type" value="Genomic_DNA"/>
</dbReference>
<reference evidence="1" key="1">
    <citation type="submission" date="2020-05" db="EMBL/GenBank/DDBJ databases">
        <authorList>
            <person name="Chiriac C."/>
            <person name="Salcher M."/>
            <person name="Ghai R."/>
            <person name="Kavagutti S V."/>
        </authorList>
    </citation>
    <scope>NUCLEOTIDE SEQUENCE</scope>
</reference>
<gene>
    <name evidence="2" type="ORF">UFOVP228_26</name>
    <name evidence="1" type="ORF">UFOVP47_76</name>
</gene>
<protein>
    <submittedName>
        <fullName evidence="1">Uncharacterized protein</fullName>
    </submittedName>
</protein>
<accession>A0A6J5T8W9</accession>